<keyword evidence="6 8" id="KW-0472">Membrane</keyword>
<gene>
    <name evidence="10" type="ORF">EI42_03517</name>
</gene>
<feature type="transmembrane region" description="Helical" evidence="8">
    <location>
        <begin position="342"/>
        <end position="359"/>
    </location>
</feature>
<keyword evidence="11" id="KW-1185">Reference proteome</keyword>
<evidence type="ECO:0000256" key="3">
    <source>
        <dbReference type="ARBA" id="ARBA00022448"/>
    </source>
</evidence>
<comment type="caution">
    <text evidence="10">The sequence shown here is derived from an EMBL/GenBank/DDBJ whole genome shotgun (WGS) entry which is preliminary data.</text>
</comment>
<evidence type="ECO:0000256" key="8">
    <source>
        <dbReference type="RuleBase" id="RU362002"/>
    </source>
</evidence>
<sequence>MAVVETPRKPATSLAQSQSVYRSFGLAVILTLAVGVAVGILSKLFAGASAGTPGSAINTGDTAWVMIATALVMLMTPAVGFFYGGMVTSKNVVSVIKQSLLILGIVSIQWVLFGYSLVFGKDVGGIIGSLNFFGLAGVGYAPNPDYAGTIPHLAFMAFQATFAIITPTLIIGSFAERIRFRTLVLFVILWSTLVYDPIAHWVWGVGGWLRNLGALDFAGGTVVHISAGFAGLAAALVIGKRRDFKQGQPLASNNVPFVLLGTALLWFGWFGFNAGSALAAGALAVNAFVVTNTAAAASALTWMLLSWVEHRKPSAMATATGAVCGLVAITPASGFVGPMASIAIGIIAGVVTYVMLLLRSKKTKIDDTLDVCAAHGMGGVVGALLTGIFAEKVINSAGNNGLLFGNPTQLGIQLLSVAVTMVYAFVVTFILLKLLSPLGLRVSPEDEEAGLDVAVHGEEGYRL</sequence>
<feature type="transmembrane region" description="Helical" evidence="8">
    <location>
        <begin position="62"/>
        <end position="83"/>
    </location>
</feature>
<feature type="transmembrane region" description="Helical" evidence="8">
    <location>
        <begin position="20"/>
        <end position="41"/>
    </location>
</feature>
<feature type="transmembrane region" description="Helical" evidence="8">
    <location>
        <begin position="215"/>
        <end position="238"/>
    </location>
</feature>
<evidence type="ECO:0000313" key="11">
    <source>
        <dbReference type="Proteomes" id="UP000248806"/>
    </source>
</evidence>
<dbReference type="EMBL" id="QKUF01000012">
    <property type="protein sequence ID" value="PZW27431.1"/>
    <property type="molecule type" value="Genomic_DNA"/>
</dbReference>
<dbReference type="InterPro" id="IPR024041">
    <property type="entry name" value="NH4_transpt_AmtB-like_dom"/>
</dbReference>
<evidence type="ECO:0000256" key="7">
    <source>
        <dbReference type="ARBA" id="ARBA00023177"/>
    </source>
</evidence>
<feature type="transmembrane region" description="Helical" evidence="8">
    <location>
        <begin position="153"/>
        <end position="171"/>
    </location>
</feature>
<keyword evidence="7 8" id="KW-0924">Ammonia transport</keyword>
<feature type="transmembrane region" description="Helical" evidence="8">
    <location>
        <begin position="183"/>
        <end position="203"/>
    </location>
</feature>
<proteinExistence type="inferred from homology"/>
<dbReference type="AlphaFoldDB" id="A0A326U568"/>
<dbReference type="GO" id="GO:0005886">
    <property type="term" value="C:plasma membrane"/>
    <property type="evidence" value="ECO:0007669"/>
    <property type="project" value="UniProtKB-SubCell"/>
</dbReference>
<dbReference type="InterPro" id="IPR018047">
    <property type="entry name" value="Ammonium_transpt_CS"/>
</dbReference>
<dbReference type="Gene3D" id="1.10.3430.10">
    <property type="entry name" value="Ammonium transporter AmtB like domains"/>
    <property type="match status" value="1"/>
</dbReference>
<dbReference type="InterPro" id="IPR001905">
    <property type="entry name" value="Ammonium_transpt"/>
</dbReference>
<dbReference type="PANTHER" id="PTHR43029">
    <property type="entry name" value="AMMONIUM TRANSPORTER MEP2"/>
    <property type="match status" value="1"/>
</dbReference>
<dbReference type="InterPro" id="IPR029020">
    <property type="entry name" value="Ammonium/urea_transptr"/>
</dbReference>
<evidence type="ECO:0000256" key="1">
    <source>
        <dbReference type="ARBA" id="ARBA00004141"/>
    </source>
</evidence>
<feature type="domain" description="Ammonium transporter AmtB-like" evidence="9">
    <location>
        <begin position="63"/>
        <end position="461"/>
    </location>
</feature>
<evidence type="ECO:0000259" key="9">
    <source>
        <dbReference type="Pfam" id="PF00909"/>
    </source>
</evidence>
<dbReference type="PROSITE" id="PS01219">
    <property type="entry name" value="AMMONIUM_TRANSP"/>
    <property type="match status" value="1"/>
</dbReference>
<dbReference type="Pfam" id="PF00909">
    <property type="entry name" value="Ammonium_transp"/>
    <property type="match status" value="1"/>
</dbReference>
<evidence type="ECO:0000256" key="5">
    <source>
        <dbReference type="ARBA" id="ARBA00022989"/>
    </source>
</evidence>
<keyword evidence="4 8" id="KW-0812">Transmembrane</keyword>
<dbReference type="PANTHER" id="PTHR43029:SF21">
    <property type="entry name" value="AMMONIUM TRANSPORTER 1"/>
    <property type="match status" value="1"/>
</dbReference>
<dbReference type="NCBIfam" id="TIGR00836">
    <property type="entry name" value="amt"/>
    <property type="match status" value="1"/>
</dbReference>
<protein>
    <recommendedName>
        <fullName evidence="8">Ammonium transporter</fullName>
    </recommendedName>
</protein>
<dbReference type="SUPFAM" id="SSF111352">
    <property type="entry name" value="Ammonium transporter"/>
    <property type="match status" value="1"/>
</dbReference>
<evidence type="ECO:0000313" key="10">
    <source>
        <dbReference type="EMBL" id="PZW27431.1"/>
    </source>
</evidence>
<feature type="transmembrane region" description="Helical" evidence="8">
    <location>
        <begin position="317"/>
        <end position="336"/>
    </location>
</feature>
<accession>A0A326U568</accession>
<feature type="transmembrane region" description="Helical" evidence="8">
    <location>
        <begin position="278"/>
        <end position="305"/>
    </location>
</feature>
<reference evidence="10 11" key="1">
    <citation type="submission" date="2018-06" db="EMBL/GenBank/DDBJ databases">
        <title>Genomic Encyclopedia of Archaeal and Bacterial Type Strains, Phase II (KMG-II): from individual species to whole genera.</title>
        <authorList>
            <person name="Goeker M."/>
        </authorList>
    </citation>
    <scope>NUCLEOTIDE SEQUENCE [LARGE SCALE GENOMIC DNA]</scope>
    <source>
        <strain evidence="10 11">ATCC BAA-1881</strain>
    </source>
</reference>
<feature type="transmembrane region" description="Helical" evidence="8">
    <location>
        <begin position="371"/>
        <end position="390"/>
    </location>
</feature>
<comment type="similarity">
    <text evidence="2 8">Belongs to the ammonia transporter channel (TC 1.A.11.2) family.</text>
</comment>
<dbReference type="Proteomes" id="UP000248806">
    <property type="component" value="Unassembled WGS sequence"/>
</dbReference>
<dbReference type="GO" id="GO:0008519">
    <property type="term" value="F:ammonium channel activity"/>
    <property type="evidence" value="ECO:0007669"/>
    <property type="project" value="InterPro"/>
</dbReference>
<comment type="subcellular location">
    <subcellularLocation>
        <location evidence="8">Cell membrane</location>
        <topology evidence="8">Multi-pass membrane protein</topology>
    </subcellularLocation>
    <subcellularLocation>
        <location evidence="1">Membrane</location>
        <topology evidence="1">Multi-pass membrane protein</topology>
    </subcellularLocation>
</comment>
<evidence type="ECO:0000256" key="4">
    <source>
        <dbReference type="ARBA" id="ARBA00022692"/>
    </source>
</evidence>
<keyword evidence="5 8" id="KW-1133">Transmembrane helix</keyword>
<feature type="transmembrane region" description="Helical" evidence="8">
    <location>
        <begin position="410"/>
        <end position="432"/>
    </location>
</feature>
<name>A0A326U568_THEHA</name>
<evidence type="ECO:0000256" key="2">
    <source>
        <dbReference type="ARBA" id="ARBA00005887"/>
    </source>
</evidence>
<evidence type="ECO:0000256" key="6">
    <source>
        <dbReference type="ARBA" id="ARBA00023136"/>
    </source>
</evidence>
<feature type="transmembrane region" description="Helical" evidence="8">
    <location>
        <begin position="95"/>
        <end position="116"/>
    </location>
</feature>
<keyword evidence="3 8" id="KW-0813">Transport</keyword>
<feature type="transmembrane region" description="Helical" evidence="8">
    <location>
        <begin position="250"/>
        <end position="272"/>
    </location>
</feature>
<organism evidence="10 11">
    <name type="scientific">Thermosporothrix hazakensis</name>
    <dbReference type="NCBI Taxonomy" id="644383"/>
    <lineage>
        <taxon>Bacteria</taxon>
        <taxon>Bacillati</taxon>
        <taxon>Chloroflexota</taxon>
        <taxon>Ktedonobacteria</taxon>
        <taxon>Ktedonobacterales</taxon>
        <taxon>Thermosporotrichaceae</taxon>
        <taxon>Thermosporothrix</taxon>
    </lineage>
</organism>